<evidence type="ECO:0000313" key="2">
    <source>
        <dbReference type="EMBL" id="RSM45728.1"/>
    </source>
</evidence>
<accession>A0A428WRR9</accession>
<dbReference type="AlphaFoldDB" id="A0A428WRR9"/>
<dbReference type="Proteomes" id="UP000286716">
    <property type="component" value="Unassembled WGS sequence"/>
</dbReference>
<gene>
    <name evidence="2" type="ORF">DMA12_12660</name>
</gene>
<feature type="region of interest" description="Disordered" evidence="1">
    <location>
        <begin position="1"/>
        <end position="27"/>
    </location>
</feature>
<proteinExistence type="predicted"/>
<comment type="caution">
    <text evidence="2">The sequence shown here is derived from an EMBL/GenBank/DDBJ whole genome shotgun (WGS) entry which is preliminary data.</text>
</comment>
<evidence type="ECO:0000313" key="3">
    <source>
        <dbReference type="Proteomes" id="UP000286716"/>
    </source>
</evidence>
<evidence type="ECO:0000256" key="1">
    <source>
        <dbReference type="SAM" id="MobiDB-lite"/>
    </source>
</evidence>
<reference evidence="2 3" key="1">
    <citation type="submission" date="2018-05" db="EMBL/GenBank/DDBJ databases">
        <title>Evolution of GPA BGCs.</title>
        <authorList>
            <person name="Waglechner N."/>
            <person name="Wright G.D."/>
        </authorList>
    </citation>
    <scope>NUCLEOTIDE SEQUENCE [LARGE SCALE GENOMIC DNA]</scope>
    <source>
        <strain evidence="2 3">DSM 5908</strain>
    </source>
</reference>
<name>A0A428WRR9_AMYBA</name>
<organism evidence="2 3">
    <name type="scientific">Amycolatopsis balhimycina DSM 5908</name>
    <dbReference type="NCBI Taxonomy" id="1081091"/>
    <lineage>
        <taxon>Bacteria</taxon>
        <taxon>Bacillati</taxon>
        <taxon>Actinomycetota</taxon>
        <taxon>Actinomycetes</taxon>
        <taxon>Pseudonocardiales</taxon>
        <taxon>Pseudonocardiaceae</taxon>
        <taxon>Amycolatopsis</taxon>
    </lineage>
</organism>
<protein>
    <submittedName>
        <fullName evidence="2">Uncharacterized protein</fullName>
    </submittedName>
</protein>
<dbReference type="EMBL" id="QHHU01000015">
    <property type="protein sequence ID" value="RSM45728.1"/>
    <property type="molecule type" value="Genomic_DNA"/>
</dbReference>
<sequence length="81" mass="9203">MADRYRTEGVAGMTDRNCRPHHSPNRTPAPVVRQIVWWRRRLGPIQIGGRLGLPASTVHAVLTRCRINHLSRIDRVTSLTP</sequence>
<keyword evidence="3" id="KW-1185">Reference proteome</keyword>